<organism evidence="2">
    <name type="scientific">Arundo donax</name>
    <name type="common">Giant reed</name>
    <name type="synonym">Donax arundinaceus</name>
    <dbReference type="NCBI Taxonomy" id="35708"/>
    <lineage>
        <taxon>Eukaryota</taxon>
        <taxon>Viridiplantae</taxon>
        <taxon>Streptophyta</taxon>
        <taxon>Embryophyta</taxon>
        <taxon>Tracheophyta</taxon>
        <taxon>Spermatophyta</taxon>
        <taxon>Magnoliopsida</taxon>
        <taxon>Liliopsida</taxon>
        <taxon>Poales</taxon>
        <taxon>Poaceae</taxon>
        <taxon>PACMAD clade</taxon>
        <taxon>Arundinoideae</taxon>
        <taxon>Arundineae</taxon>
        <taxon>Arundo</taxon>
    </lineage>
</organism>
<evidence type="ECO:0000313" key="2">
    <source>
        <dbReference type="EMBL" id="JAD93510.1"/>
    </source>
</evidence>
<proteinExistence type="predicted"/>
<protein>
    <submittedName>
        <fullName evidence="2">Uncharacterized protein</fullName>
    </submittedName>
</protein>
<feature type="region of interest" description="Disordered" evidence="1">
    <location>
        <begin position="1"/>
        <end position="147"/>
    </location>
</feature>
<reference evidence="2" key="1">
    <citation type="submission" date="2014-09" db="EMBL/GenBank/DDBJ databases">
        <authorList>
            <person name="Magalhaes I.L.F."/>
            <person name="Oliveira U."/>
            <person name="Santos F.R."/>
            <person name="Vidigal T.H.D.A."/>
            <person name="Brescovit A.D."/>
            <person name="Santos A.J."/>
        </authorList>
    </citation>
    <scope>NUCLEOTIDE SEQUENCE</scope>
    <source>
        <tissue evidence="2">Shoot tissue taken approximately 20 cm above the soil surface</tissue>
    </source>
</reference>
<feature type="compositionally biased region" description="Acidic residues" evidence="1">
    <location>
        <begin position="125"/>
        <end position="135"/>
    </location>
</feature>
<dbReference type="EMBL" id="GBRH01204385">
    <property type="protein sequence ID" value="JAD93510.1"/>
    <property type="molecule type" value="Transcribed_RNA"/>
</dbReference>
<feature type="compositionally biased region" description="Pro residues" evidence="1">
    <location>
        <begin position="18"/>
        <end position="59"/>
    </location>
</feature>
<feature type="compositionally biased region" description="Polar residues" evidence="1">
    <location>
        <begin position="63"/>
        <end position="77"/>
    </location>
</feature>
<name>A0A0A9E6I0_ARUDO</name>
<reference evidence="2" key="2">
    <citation type="journal article" date="2015" name="Data Brief">
        <title>Shoot transcriptome of the giant reed, Arundo donax.</title>
        <authorList>
            <person name="Barrero R.A."/>
            <person name="Guerrero F.D."/>
            <person name="Moolhuijzen P."/>
            <person name="Goolsby J.A."/>
            <person name="Tidwell J."/>
            <person name="Bellgard S.E."/>
            <person name="Bellgard M.I."/>
        </authorList>
    </citation>
    <scope>NUCLEOTIDE SEQUENCE</scope>
    <source>
        <tissue evidence="2">Shoot tissue taken approximately 20 cm above the soil surface</tissue>
    </source>
</reference>
<evidence type="ECO:0000256" key="1">
    <source>
        <dbReference type="SAM" id="MobiDB-lite"/>
    </source>
</evidence>
<dbReference type="AlphaFoldDB" id="A0A0A9E6I0"/>
<accession>A0A0A9E6I0</accession>
<sequence>MLPPDQVDTPSHLSKSKMPPPAPKSMLPPPPPKSMLPPPPPKSMPPPRPRSMPPPPPKFPSNEILSRNENKTFTSQEPMAAPRSLDARSVSPPKFWSAQLPPREPKEEEPKGAPVSDTLLKLMDYGDDDDDDIDATDSIPRGNPSPS</sequence>